<dbReference type="Proteomes" id="UP000677228">
    <property type="component" value="Unassembled WGS sequence"/>
</dbReference>
<evidence type="ECO:0000313" key="2">
    <source>
        <dbReference type="EMBL" id="CAF4513825.1"/>
    </source>
</evidence>
<dbReference type="InterPro" id="IPR011249">
    <property type="entry name" value="Metalloenz_LuxS/M16"/>
</dbReference>
<evidence type="ECO:0000313" key="1">
    <source>
        <dbReference type="EMBL" id="CAF1658708.1"/>
    </source>
</evidence>
<gene>
    <name evidence="1" type="ORF">OVA965_LOCUS45183</name>
    <name evidence="2" type="ORF">TMI583_LOCUS48450</name>
</gene>
<evidence type="ECO:0000313" key="3">
    <source>
        <dbReference type="Proteomes" id="UP000677228"/>
    </source>
</evidence>
<dbReference type="Proteomes" id="UP000682733">
    <property type="component" value="Unassembled WGS sequence"/>
</dbReference>
<proteinExistence type="predicted"/>
<dbReference type="SUPFAM" id="SSF63411">
    <property type="entry name" value="LuxS/MPP-like metallohydrolase"/>
    <property type="match status" value="1"/>
</dbReference>
<dbReference type="EMBL" id="CAJNOK010069115">
    <property type="protein sequence ID" value="CAF1658708.1"/>
    <property type="molecule type" value="Genomic_DNA"/>
</dbReference>
<dbReference type="PANTHER" id="PTHR43016:SF16">
    <property type="entry name" value="METALLOPROTEASE, PUTATIVE (AFU_ORTHOLOGUE AFUA_4G07610)-RELATED"/>
    <property type="match status" value="1"/>
</dbReference>
<sequence>YILRWSNCSIDKNDLIPLLIFTTYMNLENGPLWTACRTSGHAYGVSYDFDLTSNTILLAIEQCSEVTLAYDSAMKMIDRLINRQIPLDDKRFLASKNSTLCSLIEHINTLGKATNVCLKSYLNDFNLDMYQHILDELKLFKYNE</sequence>
<reference evidence="1" key="1">
    <citation type="submission" date="2021-02" db="EMBL/GenBank/DDBJ databases">
        <authorList>
            <person name="Nowell W R."/>
        </authorList>
    </citation>
    <scope>NUCLEOTIDE SEQUENCE</scope>
</reference>
<dbReference type="AlphaFoldDB" id="A0A8S2GDB4"/>
<name>A0A8S2GDB4_9BILA</name>
<dbReference type="EMBL" id="CAJOBA010099113">
    <property type="protein sequence ID" value="CAF4513825.1"/>
    <property type="molecule type" value="Genomic_DNA"/>
</dbReference>
<feature type="non-terminal residue" evidence="1">
    <location>
        <position position="1"/>
    </location>
</feature>
<dbReference type="GO" id="GO:0046872">
    <property type="term" value="F:metal ion binding"/>
    <property type="evidence" value="ECO:0007669"/>
    <property type="project" value="InterPro"/>
</dbReference>
<organism evidence="1 3">
    <name type="scientific">Didymodactylos carnosus</name>
    <dbReference type="NCBI Taxonomy" id="1234261"/>
    <lineage>
        <taxon>Eukaryota</taxon>
        <taxon>Metazoa</taxon>
        <taxon>Spiralia</taxon>
        <taxon>Gnathifera</taxon>
        <taxon>Rotifera</taxon>
        <taxon>Eurotatoria</taxon>
        <taxon>Bdelloidea</taxon>
        <taxon>Philodinida</taxon>
        <taxon>Philodinidae</taxon>
        <taxon>Didymodactylos</taxon>
    </lineage>
</organism>
<dbReference type="PANTHER" id="PTHR43016">
    <property type="entry name" value="PRESEQUENCE PROTEASE"/>
    <property type="match status" value="1"/>
</dbReference>
<feature type="non-terminal residue" evidence="1">
    <location>
        <position position="144"/>
    </location>
</feature>
<protein>
    <submittedName>
        <fullName evidence="1">Uncharacterized protein</fullName>
    </submittedName>
</protein>
<dbReference type="Gene3D" id="3.30.830.10">
    <property type="entry name" value="Metalloenzyme, LuxS/M16 peptidase-like"/>
    <property type="match status" value="1"/>
</dbReference>
<accession>A0A8S2GDB4</accession>
<comment type="caution">
    <text evidence="1">The sequence shown here is derived from an EMBL/GenBank/DDBJ whole genome shotgun (WGS) entry which is preliminary data.</text>
</comment>